<evidence type="ECO:0000256" key="3">
    <source>
        <dbReference type="ARBA" id="ARBA00022485"/>
    </source>
</evidence>
<sequence length="487" mass="55550">MTLIYLASETDFEGWREHARALCLKGVEPHYVEWRTPSEGKSLFDRDMSDDRLLPRLMPFPTVRVPKAFLELGRRVSCHVDRSRFHRLYRLLWRLQTKKHLLDNVMDDDVAWLNACEKNIRRDIHKMHAFVRFRKAGETPDGRECFAAWFEPNYRIVELATPFFQRRFANMNWVIVTPEASAHWDGEALTFGPGGSKDDVPSEDCLEDGWKTYFRSIFNPSRVKISAMTSEMPKKYWKNLPEAALIPELLQSAEKRSREMVANSVTEEHPLAARLDARKSVAISQDEEGARTLKDLSQLAAGCEKCPLYQDASQTVFGEGRADARLMIVGEQPGDQEDIAGAPFVGPAGQLLDECLSAADIARDEAYVTNAVKHFKFELRGKRRIHQSPRVSEIDHCRWWLNEERRLVQPDLIIALGASAARSVLGRSVRIADVRGEILSTGDGTRVLVTVHPSFLLRLQDRQAQQREVARFVEDLRLAQSHLNASC</sequence>
<keyword evidence="6" id="KW-0378">Hydrolase</keyword>
<dbReference type="Proteomes" id="UP001596303">
    <property type="component" value="Unassembled WGS sequence"/>
</dbReference>
<dbReference type="SMART" id="SM00987">
    <property type="entry name" value="UreE_C"/>
    <property type="match status" value="1"/>
</dbReference>
<comment type="caution">
    <text evidence="11">The sequence shown here is derived from an EMBL/GenBank/DDBJ whole genome shotgun (WGS) entry which is preliminary data.</text>
</comment>
<dbReference type="SMART" id="SM00986">
    <property type="entry name" value="UDG"/>
    <property type="match status" value="1"/>
</dbReference>
<dbReference type="Gene3D" id="3.40.470.10">
    <property type="entry name" value="Uracil-DNA glycosylase-like domain"/>
    <property type="match status" value="1"/>
</dbReference>
<dbReference type="NCBIfam" id="TIGR03915">
    <property type="entry name" value="SAM_7_link_chp"/>
    <property type="match status" value="1"/>
</dbReference>
<dbReference type="InterPro" id="IPR025404">
    <property type="entry name" value="DUF4130"/>
</dbReference>
<dbReference type="PANTHER" id="PTHR33693:SF9">
    <property type="entry name" value="TYPE-4 URACIL-DNA GLYCOSYLASE"/>
    <property type="match status" value="1"/>
</dbReference>
<organism evidence="11 12">
    <name type="scientific">Ponticaulis profundi</name>
    <dbReference type="NCBI Taxonomy" id="2665222"/>
    <lineage>
        <taxon>Bacteria</taxon>
        <taxon>Pseudomonadati</taxon>
        <taxon>Pseudomonadota</taxon>
        <taxon>Alphaproteobacteria</taxon>
        <taxon>Hyphomonadales</taxon>
        <taxon>Hyphomonadaceae</taxon>
        <taxon>Ponticaulis</taxon>
    </lineage>
</organism>
<dbReference type="SUPFAM" id="SSF52141">
    <property type="entry name" value="Uracil-DNA glycosylase-like"/>
    <property type="match status" value="1"/>
</dbReference>
<keyword evidence="9" id="KW-0234">DNA repair</keyword>
<dbReference type="NCBIfam" id="TIGR03914">
    <property type="entry name" value="UDG_fam_dom"/>
    <property type="match status" value="1"/>
</dbReference>
<protein>
    <recommendedName>
        <fullName evidence="2">Type-4 uracil-DNA glycosylase</fullName>
    </recommendedName>
</protein>
<evidence type="ECO:0000256" key="5">
    <source>
        <dbReference type="ARBA" id="ARBA00022763"/>
    </source>
</evidence>
<keyword evidence="8" id="KW-0411">Iron-sulfur</keyword>
<dbReference type="NCBIfam" id="TIGR00758">
    <property type="entry name" value="UDG_fam4"/>
    <property type="match status" value="1"/>
</dbReference>
<dbReference type="InterPro" id="IPR005273">
    <property type="entry name" value="Ura-DNA_glyco_family4"/>
</dbReference>
<gene>
    <name evidence="11" type="ORF">ACFQDM_12690</name>
</gene>
<dbReference type="PANTHER" id="PTHR33693">
    <property type="entry name" value="TYPE-5 URACIL-DNA GLYCOSYLASE"/>
    <property type="match status" value="1"/>
</dbReference>
<keyword evidence="4" id="KW-0479">Metal-binding</keyword>
<feature type="domain" description="Uracil-DNA glycosylase-like" evidence="10">
    <location>
        <begin position="317"/>
        <end position="477"/>
    </location>
</feature>
<dbReference type="InterPro" id="IPR005122">
    <property type="entry name" value="Uracil-DNA_glycosylase-like"/>
</dbReference>
<evidence type="ECO:0000256" key="9">
    <source>
        <dbReference type="ARBA" id="ARBA00023204"/>
    </source>
</evidence>
<keyword evidence="5" id="KW-0227">DNA damage</keyword>
<evidence type="ECO:0000256" key="8">
    <source>
        <dbReference type="ARBA" id="ARBA00023014"/>
    </source>
</evidence>
<evidence type="ECO:0000256" key="7">
    <source>
        <dbReference type="ARBA" id="ARBA00023004"/>
    </source>
</evidence>
<accession>A0ABW1SBK3</accession>
<name>A0ABW1SBK3_9PROT</name>
<keyword evidence="3" id="KW-0004">4Fe-4S</keyword>
<evidence type="ECO:0000256" key="6">
    <source>
        <dbReference type="ARBA" id="ARBA00022801"/>
    </source>
</evidence>
<dbReference type="InterPro" id="IPR036895">
    <property type="entry name" value="Uracil-DNA_glycosylase-like_sf"/>
</dbReference>
<dbReference type="CDD" id="cd10030">
    <property type="entry name" value="UDG-F4_TTUDGA_SPO1dp_like"/>
    <property type="match status" value="1"/>
</dbReference>
<evidence type="ECO:0000256" key="1">
    <source>
        <dbReference type="ARBA" id="ARBA00006521"/>
    </source>
</evidence>
<keyword evidence="7" id="KW-0408">Iron</keyword>
<evidence type="ECO:0000313" key="11">
    <source>
        <dbReference type="EMBL" id="MFC6198943.1"/>
    </source>
</evidence>
<comment type="similarity">
    <text evidence="1">Belongs to the uracil-DNA glycosylase (UDG) superfamily. Type 4 (UDGa) family.</text>
</comment>
<evidence type="ECO:0000313" key="12">
    <source>
        <dbReference type="Proteomes" id="UP001596303"/>
    </source>
</evidence>
<proteinExistence type="inferred from homology"/>
<dbReference type="RefSeq" id="WP_377379592.1">
    <property type="nucleotide sequence ID" value="NZ_JBHSSW010000017.1"/>
</dbReference>
<dbReference type="InterPro" id="IPR051536">
    <property type="entry name" value="UDG_Type-4/5"/>
</dbReference>
<evidence type="ECO:0000259" key="10">
    <source>
        <dbReference type="SMART" id="SM00986"/>
    </source>
</evidence>
<dbReference type="Pfam" id="PF13566">
    <property type="entry name" value="DUF4130"/>
    <property type="match status" value="1"/>
</dbReference>
<dbReference type="EMBL" id="JBHSSW010000017">
    <property type="protein sequence ID" value="MFC6198943.1"/>
    <property type="molecule type" value="Genomic_DNA"/>
</dbReference>
<keyword evidence="12" id="KW-1185">Reference proteome</keyword>
<dbReference type="Pfam" id="PF03167">
    <property type="entry name" value="UDG"/>
    <property type="match status" value="1"/>
</dbReference>
<dbReference type="InterPro" id="IPR023875">
    <property type="entry name" value="DNA_repair_put"/>
</dbReference>
<evidence type="ECO:0000256" key="4">
    <source>
        <dbReference type="ARBA" id="ARBA00022723"/>
    </source>
</evidence>
<reference evidence="12" key="1">
    <citation type="journal article" date="2019" name="Int. J. Syst. Evol. Microbiol.">
        <title>The Global Catalogue of Microorganisms (GCM) 10K type strain sequencing project: providing services to taxonomists for standard genome sequencing and annotation.</title>
        <authorList>
            <consortium name="The Broad Institute Genomics Platform"/>
            <consortium name="The Broad Institute Genome Sequencing Center for Infectious Disease"/>
            <person name="Wu L."/>
            <person name="Ma J."/>
        </authorList>
    </citation>
    <scope>NUCLEOTIDE SEQUENCE [LARGE SCALE GENOMIC DNA]</scope>
    <source>
        <strain evidence="12">CGMCC-1.15741</strain>
    </source>
</reference>
<evidence type="ECO:0000256" key="2">
    <source>
        <dbReference type="ARBA" id="ARBA00019403"/>
    </source>
</evidence>